<comment type="caution">
    <text evidence="2">The sequence shown here is derived from an EMBL/GenBank/DDBJ whole genome shotgun (WGS) entry which is preliminary data.</text>
</comment>
<evidence type="ECO:0000256" key="1">
    <source>
        <dbReference type="SAM" id="MobiDB-lite"/>
    </source>
</evidence>
<keyword evidence="3" id="KW-1185">Reference proteome</keyword>
<reference evidence="2 3" key="1">
    <citation type="submission" date="2024-09" db="EMBL/GenBank/DDBJ databases">
        <title>Rethinking Asexuality: The Enigmatic Case of Functional Sexual Genes in Lepraria (Stereocaulaceae).</title>
        <authorList>
            <person name="Doellman M."/>
            <person name="Sun Y."/>
            <person name="Barcenas-Pena A."/>
            <person name="Lumbsch H.T."/>
            <person name="Grewe F."/>
        </authorList>
    </citation>
    <scope>NUCLEOTIDE SEQUENCE [LARGE SCALE GENOMIC DNA]</scope>
    <source>
        <strain evidence="2 3">Mercado 3170</strain>
    </source>
</reference>
<proteinExistence type="predicted"/>
<sequence length="100" mass="10959">MSGPEADMITCPKCNLNHRPSLIDADPSPTLKSDTVSRAMVPKADMTQQKLLIIIQTCLLSQLQGQFSLPLQPMRIHDQAPVRHGSPHGKAFLSSIRSTL</sequence>
<feature type="region of interest" description="Disordered" evidence="1">
    <location>
        <begin position="79"/>
        <end position="100"/>
    </location>
</feature>
<name>A0ABR4AGX2_9LECA</name>
<protein>
    <submittedName>
        <fullName evidence="2">Uncharacterized protein</fullName>
    </submittedName>
</protein>
<gene>
    <name evidence="2" type="ORF">N7G274_002780</name>
</gene>
<dbReference type="Proteomes" id="UP001590950">
    <property type="component" value="Unassembled WGS sequence"/>
</dbReference>
<organism evidence="2 3">
    <name type="scientific">Stereocaulon virgatum</name>
    <dbReference type="NCBI Taxonomy" id="373712"/>
    <lineage>
        <taxon>Eukaryota</taxon>
        <taxon>Fungi</taxon>
        <taxon>Dikarya</taxon>
        <taxon>Ascomycota</taxon>
        <taxon>Pezizomycotina</taxon>
        <taxon>Lecanoromycetes</taxon>
        <taxon>OSLEUM clade</taxon>
        <taxon>Lecanoromycetidae</taxon>
        <taxon>Lecanorales</taxon>
        <taxon>Lecanorineae</taxon>
        <taxon>Stereocaulaceae</taxon>
        <taxon>Stereocaulon</taxon>
    </lineage>
</organism>
<evidence type="ECO:0000313" key="2">
    <source>
        <dbReference type="EMBL" id="KAL2045005.1"/>
    </source>
</evidence>
<evidence type="ECO:0000313" key="3">
    <source>
        <dbReference type="Proteomes" id="UP001590950"/>
    </source>
</evidence>
<accession>A0ABR4AGX2</accession>
<dbReference type="EMBL" id="JBEFKJ010000008">
    <property type="protein sequence ID" value="KAL2045005.1"/>
    <property type="molecule type" value="Genomic_DNA"/>
</dbReference>